<evidence type="ECO:0000313" key="2">
    <source>
        <dbReference type="Proteomes" id="UP000478052"/>
    </source>
</evidence>
<name>A0A6G0WD52_APHCR</name>
<evidence type="ECO:0000313" key="1">
    <source>
        <dbReference type="EMBL" id="KAF0724583.1"/>
    </source>
</evidence>
<proteinExistence type="predicted"/>
<reference evidence="1 2" key="1">
    <citation type="submission" date="2019-08" db="EMBL/GenBank/DDBJ databases">
        <title>Whole genome of Aphis craccivora.</title>
        <authorList>
            <person name="Voronova N.V."/>
            <person name="Shulinski R.S."/>
            <person name="Bandarenka Y.V."/>
            <person name="Zhorov D.G."/>
            <person name="Warner D."/>
        </authorList>
    </citation>
    <scope>NUCLEOTIDE SEQUENCE [LARGE SCALE GENOMIC DNA]</scope>
    <source>
        <strain evidence="1">180601</strain>
        <tissue evidence="1">Whole Body</tissue>
    </source>
</reference>
<accession>A0A6G0WD52</accession>
<organism evidence="1 2">
    <name type="scientific">Aphis craccivora</name>
    <name type="common">Cowpea aphid</name>
    <dbReference type="NCBI Taxonomy" id="307492"/>
    <lineage>
        <taxon>Eukaryota</taxon>
        <taxon>Metazoa</taxon>
        <taxon>Ecdysozoa</taxon>
        <taxon>Arthropoda</taxon>
        <taxon>Hexapoda</taxon>
        <taxon>Insecta</taxon>
        <taxon>Pterygota</taxon>
        <taxon>Neoptera</taxon>
        <taxon>Paraneoptera</taxon>
        <taxon>Hemiptera</taxon>
        <taxon>Sternorrhyncha</taxon>
        <taxon>Aphidomorpha</taxon>
        <taxon>Aphidoidea</taxon>
        <taxon>Aphididae</taxon>
        <taxon>Aphidini</taxon>
        <taxon>Aphis</taxon>
        <taxon>Aphis</taxon>
    </lineage>
</organism>
<sequence length="106" mass="12734">MNVWILQCCVFFFRVSVYTRKSRNNASVLNFGGGFRYKNESTGHFWNFSIIFKNAGKNQKKIKAKQEFLRKTSFHQIFMSVPYEFLNLYEICRKRENLQRNDNDLS</sequence>
<dbReference type="AlphaFoldDB" id="A0A6G0WD52"/>
<dbReference type="Proteomes" id="UP000478052">
    <property type="component" value="Unassembled WGS sequence"/>
</dbReference>
<dbReference type="EMBL" id="VUJU01008886">
    <property type="protein sequence ID" value="KAF0724583.1"/>
    <property type="molecule type" value="Genomic_DNA"/>
</dbReference>
<gene>
    <name evidence="1" type="ORF">FWK35_00029621</name>
</gene>
<comment type="caution">
    <text evidence="1">The sequence shown here is derived from an EMBL/GenBank/DDBJ whole genome shotgun (WGS) entry which is preliminary data.</text>
</comment>
<protein>
    <submittedName>
        <fullName evidence="1">Uncharacterized protein</fullName>
    </submittedName>
</protein>
<feature type="non-terminal residue" evidence="1">
    <location>
        <position position="106"/>
    </location>
</feature>
<keyword evidence="2" id="KW-1185">Reference proteome</keyword>